<reference evidence="1 2" key="1">
    <citation type="submission" date="2021-04" db="EMBL/GenBank/DDBJ databases">
        <title>Nocardia tengchongensis.</title>
        <authorList>
            <person name="Zhuang k."/>
            <person name="Ran Y."/>
            <person name="Li W."/>
        </authorList>
    </citation>
    <scope>NUCLEOTIDE SEQUENCE [LARGE SCALE GENOMIC DNA]</scope>
    <source>
        <strain evidence="1 2">CFH S0057</strain>
    </source>
</reference>
<evidence type="ECO:0000313" key="2">
    <source>
        <dbReference type="Proteomes" id="UP000683310"/>
    </source>
</evidence>
<dbReference type="Proteomes" id="UP000683310">
    <property type="component" value="Chromosome"/>
</dbReference>
<protein>
    <submittedName>
        <fullName evidence="1">Uncharacterized protein</fullName>
    </submittedName>
</protein>
<name>A0ABX8CLW1_9NOCA</name>
<sequence>MASNARVGAPLWHGHGIYIRDHALGRPVRHIAAALGTDVDHRIPEVRPILARFFLGSAAATAHHPTSPLINQRLAAIRQLMSTPEMLELWPGPCDFFILGSPLRLDLPLGYAKPTGLPGTQHHLLGDLQAAEALKGTPTVRP</sequence>
<gene>
    <name evidence="1" type="ORF">KHQ06_33445</name>
</gene>
<keyword evidence="2" id="KW-1185">Reference proteome</keyword>
<proteinExistence type="predicted"/>
<organism evidence="1 2">
    <name type="scientific">Nocardia tengchongensis</name>
    <dbReference type="NCBI Taxonomy" id="2055889"/>
    <lineage>
        <taxon>Bacteria</taxon>
        <taxon>Bacillati</taxon>
        <taxon>Actinomycetota</taxon>
        <taxon>Actinomycetes</taxon>
        <taxon>Mycobacteriales</taxon>
        <taxon>Nocardiaceae</taxon>
        <taxon>Nocardia</taxon>
    </lineage>
</organism>
<dbReference type="EMBL" id="CP074371">
    <property type="protein sequence ID" value="QVI20932.1"/>
    <property type="molecule type" value="Genomic_DNA"/>
</dbReference>
<accession>A0ABX8CLW1</accession>
<evidence type="ECO:0000313" key="1">
    <source>
        <dbReference type="EMBL" id="QVI20932.1"/>
    </source>
</evidence>